<keyword evidence="3 7" id="KW-1133">Transmembrane helix</keyword>
<dbReference type="EMBL" id="QGDH01000144">
    <property type="protein sequence ID" value="RAR04907.1"/>
    <property type="molecule type" value="Genomic_DNA"/>
</dbReference>
<reference evidence="11" key="1">
    <citation type="submission" date="2018-05" db="EMBL/GenBank/DDBJ databases">
        <title>Draft genome sequence of Stemphylium lycopersici strain CIDEFI 213.</title>
        <authorList>
            <person name="Medina R."/>
            <person name="Franco M.E.E."/>
            <person name="Lucentini C.G."/>
            <person name="Saparrat M.C.N."/>
            <person name="Balatti P.A."/>
        </authorList>
    </citation>
    <scope>NUCLEOTIDE SEQUENCE [LARGE SCALE GENOMIC DNA]</scope>
    <source>
        <strain evidence="11">CIDEFI 213</strain>
    </source>
</reference>
<keyword evidence="2 8" id="KW-0732">Signal</keyword>
<evidence type="ECO:0000256" key="4">
    <source>
        <dbReference type="ARBA" id="ARBA00023136"/>
    </source>
</evidence>
<dbReference type="GO" id="GO:0012505">
    <property type="term" value="C:endomembrane system"/>
    <property type="evidence" value="ECO:0007669"/>
    <property type="project" value="UniProtKB-SubCell"/>
</dbReference>
<feature type="signal peptide" evidence="8">
    <location>
        <begin position="1"/>
        <end position="20"/>
    </location>
</feature>
<name>A0A364MVN8_STELY</name>
<accession>A0A364MVN8</accession>
<evidence type="ECO:0000313" key="10">
    <source>
        <dbReference type="EMBL" id="RAR04907.1"/>
    </source>
</evidence>
<feature type="compositionally biased region" description="Basic and acidic residues" evidence="6">
    <location>
        <begin position="239"/>
        <end position="254"/>
    </location>
</feature>
<feature type="transmembrane region" description="Helical" evidence="7">
    <location>
        <begin position="157"/>
        <end position="178"/>
    </location>
</feature>
<feature type="chain" id="PRO_5016585791" evidence="8">
    <location>
        <begin position="21"/>
        <end position="410"/>
    </location>
</feature>
<keyword evidence="1 7" id="KW-0812">Transmembrane</keyword>
<feature type="compositionally biased region" description="Acidic residues" evidence="6">
    <location>
        <begin position="228"/>
        <end position="237"/>
    </location>
</feature>
<dbReference type="PANTHER" id="PTHR44653">
    <property type="entry name" value="DNAJ HOMOLOG SUBFAMILY C MEMBER 1"/>
    <property type="match status" value="1"/>
</dbReference>
<protein>
    <submittedName>
        <fullName evidence="10">DNAJ domain containing protein</fullName>
    </submittedName>
</protein>
<comment type="caution">
    <text evidence="10">The sequence shown here is derived from an EMBL/GenBank/DDBJ whole genome shotgun (WGS) entry which is preliminary data.</text>
</comment>
<sequence>MRSHAVLALILCIFATFAAAWTKEDHEIFRIRDEVVKAEGQNVTFYDLLGVKPNASQDQLTKAYRKKSKDLHPDKARHSFVANYAKKNKKKGSSVGKQPSNKEIEAHVQKVTVAYQRLSVVAKMLQGAERERYDHFLRNGFPVWKGSGYYYDRFRPGLGSVIFGLLTVIGGGFHYFALMMGWKRRREFAERYIRQARKTAWGDESGLQGIPGVDDTPAPVNAQQFENDSPEENDTPDEQVPRNRRERRAMEKDARKPKKVQAVKKARNEGISEPIEPEIVSGPQGAKRRIVAENGKILVVDSVGNVFLEHESEDGQKGEFLIDPNEEPQPTIYDTLLFKLPKFAYNQSVGRVLGKKEMIDEPLLDSSDLPEGEAAIQNATAPNLNGEARKRRAIARKASFRKSFASMLGT</sequence>
<dbReference type="PANTHER" id="PTHR44653:SF2">
    <property type="entry name" value="DNAJ HOMOLOG SUBFAMILY C MEMBER 1"/>
    <property type="match status" value="1"/>
</dbReference>
<dbReference type="AlphaFoldDB" id="A0A364MVN8"/>
<dbReference type="Proteomes" id="UP000249619">
    <property type="component" value="Unassembled WGS sequence"/>
</dbReference>
<evidence type="ECO:0000313" key="11">
    <source>
        <dbReference type="Proteomes" id="UP000249619"/>
    </source>
</evidence>
<keyword evidence="4 7" id="KW-0472">Membrane</keyword>
<dbReference type="PRINTS" id="PR00625">
    <property type="entry name" value="JDOMAIN"/>
</dbReference>
<evidence type="ECO:0000259" key="9">
    <source>
        <dbReference type="PROSITE" id="PS50076"/>
    </source>
</evidence>
<evidence type="ECO:0000256" key="5">
    <source>
        <dbReference type="ARBA" id="ARBA00037847"/>
    </source>
</evidence>
<dbReference type="InterPro" id="IPR001623">
    <property type="entry name" value="DnaJ_domain"/>
</dbReference>
<evidence type="ECO:0000256" key="3">
    <source>
        <dbReference type="ARBA" id="ARBA00022989"/>
    </source>
</evidence>
<evidence type="ECO:0000256" key="1">
    <source>
        <dbReference type="ARBA" id="ARBA00022692"/>
    </source>
</evidence>
<dbReference type="SUPFAM" id="SSF46565">
    <property type="entry name" value="Chaperone J-domain"/>
    <property type="match status" value="1"/>
</dbReference>
<dbReference type="PROSITE" id="PS50076">
    <property type="entry name" value="DNAJ_2"/>
    <property type="match status" value="1"/>
</dbReference>
<feature type="region of interest" description="Disordered" evidence="6">
    <location>
        <begin position="203"/>
        <end position="267"/>
    </location>
</feature>
<organism evidence="10 11">
    <name type="scientific">Stemphylium lycopersici</name>
    <name type="common">Tomato gray leaf spot disease fungus</name>
    <name type="synonym">Thyrospora lycopersici</name>
    <dbReference type="NCBI Taxonomy" id="183478"/>
    <lineage>
        <taxon>Eukaryota</taxon>
        <taxon>Fungi</taxon>
        <taxon>Dikarya</taxon>
        <taxon>Ascomycota</taxon>
        <taxon>Pezizomycotina</taxon>
        <taxon>Dothideomycetes</taxon>
        <taxon>Pleosporomycetidae</taxon>
        <taxon>Pleosporales</taxon>
        <taxon>Pleosporineae</taxon>
        <taxon>Pleosporaceae</taxon>
        <taxon>Stemphylium</taxon>
    </lineage>
</organism>
<feature type="compositionally biased region" description="Basic residues" evidence="6">
    <location>
        <begin position="255"/>
        <end position="265"/>
    </location>
</feature>
<dbReference type="InterPro" id="IPR036869">
    <property type="entry name" value="J_dom_sf"/>
</dbReference>
<dbReference type="OrthoDB" id="413400at2759"/>
<dbReference type="SMART" id="SM00271">
    <property type="entry name" value="DnaJ"/>
    <property type="match status" value="1"/>
</dbReference>
<evidence type="ECO:0000256" key="8">
    <source>
        <dbReference type="SAM" id="SignalP"/>
    </source>
</evidence>
<dbReference type="CDD" id="cd06257">
    <property type="entry name" value="DnaJ"/>
    <property type="match status" value="1"/>
</dbReference>
<comment type="subcellular location">
    <subcellularLocation>
        <location evidence="5">Endomembrane system</location>
        <topology evidence="5">Single-pass membrane protein</topology>
    </subcellularLocation>
</comment>
<proteinExistence type="predicted"/>
<evidence type="ECO:0000256" key="7">
    <source>
        <dbReference type="SAM" id="Phobius"/>
    </source>
</evidence>
<gene>
    <name evidence="10" type="ORF">DDE83_007642</name>
</gene>
<keyword evidence="11" id="KW-1185">Reference proteome</keyword>
<evidence type="ECO:0000256" key="6">
    <source>
        <dbReference type="SAM" id="MobiDB-lite"/>
    </source>
</evidence>
<dbReference type="InterPro" id="IPR052606">
    <property type="entry name" value="DnaJ_domain_protein"/>
</dbReference>
<feature type="domain" description="J" evidence="9">
    <location>
        <begin position="44"/>
        <end position="137"/>
    </location>
</feature>
<dbReference type="STRING" id="183478.A0A364MVN8"/>
<dbReference type="Gene3D" id="1.10.287.110">
    <property type="entry name" value="DnaJ domain"/>
    <property type="match status" value="1"/>
</dbReference>
<evidence type="ECO:0000256" key="2">
    <source>
        <dbReference type="ARBA" id="ARBA00022729"/>
    </source>
</evidence>
<dbReference type="Pfam" id="PF00226">
    <property type="entry name" value="DnaJ"/>
    <property type="match status" value="1"/>
</dbReference>